<feature type="domain" description="SnoaL-like" evidence="1">
    <location>
        <begin position="11"/>
        <end position="108"/>
    </location>
</feature>
<evidence type="ECO:0000259" key="1">
    <source>
        <dbReference type="Pfam" id="PF12680"/>
    </source>
</evidence>
<proteinExistence type="predicted"/>
<dbReference type="AlphaFoldDB" id="A0A8X7NB14"/>
<name>A0A8X7NB14_9BASI</name>
<reference evidence="2" key="2">
    <citation type="journal article" date="2019" name="IMA Fungus">
        <title>Genome sequencing and comparison of five Tilletia species to identify candidate genes for the detection of regulated species infecting wheat.</title>
        <authorList>
            <person name="Nguyen H.D.T."/>
            <person name="Sultana T."/>
            <person name="Kesanakurti P."/>
            <person name="Hambleton S."/>
        </authorList>
    </citation>
    <scope>NUCLEOTIDE SEQUENCE</scope>
    <source>
        <strain evidence="2">DAOMC 236422</strain>
    </source>
</reference>
<dbReference type="Gene3D" id="3.10.450.50">
    <property type="match status" value="1"/>
</dbReference>
<keyword evidence="3" id="KW-1185">Reference proteome</keyword>
<reference evidence="2" key="1">
    <citation type="submission" date="2016-04" db="EMBL/GenBank/DDBJ databases">
        <authorList>
            <person name="Nguyen H.D."/>
            <person name="Samba Siva P."/>
            <person name="Cullis J."/>
            <person name="Levesque C.A."/>
            <person name="Hambleton S."/>
        </authorList>
    </citation>
    <scope>NUCLEOTIDE SEQUENCE</scope>
    <source>
        <strain evidence="2">DAOMC 236422</strain>
    </source>
</reference>
<comment type="caution">
    <text evidence="2">The sequence shown here is derived from an EMBL/GenBank/DDBJ whole genome shotgun (WGS) entry which is preliminary data.</text>
</comment>
<sequence>MSAAAKVLTLEFLDVVCNQSNFATASKYFNPTFISHHGQHKTEGVEAFVVGFQYALENFMPDFNMAIKKSVADQDSVWVWSEISGSKSGGTKQYVDIFDVDPASGKLKET</sequence>
<organism evidence="2 3">
    <name type="scientific">Tilletia walkeri</name>
    <dbReference type="NCBI Taxonomy" id="117179"/>
    <lineage>
        <taxon>Eukaryota</taxon>
        <taxon>Fungi</taxon>
        <taxon>Dikarya</taxon>
        <taxon>Basidiomycota</taxon>
        <taxon>Ustilaginomycotina</taxon>
        <taxon>Exobasidiomycetes</taxon>
        <taxon>Tilletiales</taxon>
        <taxon>Tilletiaceae</taxon>
        <taxon>Tilletia</taxon>
    </lineage>
</organism>
<evidence type="ECO:0000313" key="2">
    <source>
        <dbReference type="EMBL" id="KAE8269274.1"/>
    </source>
</evidence>
<dbReference type="Pfam" id="PF12680">
    <property type="entry name" value="SnoaL_2"/>
    <property type="match status" value="1"/>
</dbReference>
<dbReference type="EMBL" id="LWDG02000102">
    <property type="protein sequence ID" value="KAE8269274.1"/>
    <property type="molecule type" value="Genomic_DNA"/>
</dbReference>
<dbReference type="SUPFAM" id="SSF54427">
    <property type="entry name" value="NTF2-like"/>
    <property type="match status" value="1"/>
</dbReference>
<dbReference type="InterPro" id="IPR032710">
    <property type="entry name" value="NTF2-like_dom_sf"/>
</dbReference>
<gene>
    <name evidence="2" type="ORF">A4X09_0g3071</name>
</gene>
<dbReference type="Proteomes" id="UP000078113">
    <property type="component" value="Unassembled WGS sequence"/>
</dbReference>
<accession>A0A8X7NB14</accession>
<dbReference type="InterPro" id="IPR037401">
    <property type="entry name" value="SnoaL-like"/>
</dbReference>
<protein>
    <recommendedName>
        <fullName evidence="1">SnoaL-like domain-containing protein</fullName>
    </recommendedName>
</protein>
<evidence type="ECO:0000313" key="3">
    <source>
        <dbReference type="Proteomes" id="UP000078113"/>
    </source>
</evidence>